<dbReference type="EMBL" id="CM003534">
    <property type="protein sequence ID" value="RCV36228.1"/>
    <property type="molecule type" value="Genomic_DNA"/>
</dbReference>
<accession>A0A368S1E3</accession>
<reference evidence="1" key="1">
    <citation type="journal article" date="2012" name="Nat. Biotechnol.">
        <title>Reference genome sequence of the model plant Setaria.</title>
        <authorList>
            <person name="Bennetzen J.L."/>
            <person name="Schmutz J."/>
            <person name="Wang H."/>
            <person name="Percifield R."/>
            <person name="Hawkins J."/>
            <person name="Pontaroli A.C."/>
            <person name="Estep M."/>
            <person name="Feng L."/>
            <person name="Vaughn J.N."/>
            <person name="Grimwood J."/>
            <person name="Jenkins J."/>
            <person name="Barry K."/>
            <person name="Lindquist E."/>
            <person name="Hellsten U."/>
            <person name="Deshpande S."/>
            <person name="Wang X."/>
            <person name="Wu X."/>
            <person name="Mitros T."/>
            <person name="Triplett J."/>
            <person name="Yang X."/>
            <person name="Ye C.Y."/>
            <person name="Mauro-Herrera M."/>
            <person name="Wang L."/>
            <person name="Li P."/>
            <person name="Sharma M."/>
            <person name="Sharma R."/>
            <person name="Ronald P.C."/>
            <person name="Panaud O."/>
            <person name="Kellogg E.A."/>
            <person name="Brutnell T.P."/>
            <person name="Doust A.N."/>
            <person name="Tuskan G.A."/>
            <person name="Rokhsar D."/>
            <person name="Devos K.M."/>
        </authorList>
    </citation>
    <scope>NUCLEOTIDE SEQUENCE [LARGE SCALE GENOMIC DNA]</scope>
    <source>
        <strain evidence="1">Yugu1</strain>
    </source>
</reference>
<reference evidence="1" key="2">
    <citation type="submission" date="2015-07" db="EMBL/GenBank/DDBJ databases">
        <authorList>
            <person name="Noorani M."/>
        </authorList>
    </citation>
    <scope>NUCLEOTIDE SEQUENCE</scope>
    <source>
        <strain evidence="1">Yugu1</strain>
    </source>
</reference>
<protein>
    <submittedName>
        <fullName evidence="1">Uncharacterized protein</fullName>
    </submittedName>
</protein>
<evidence type="ECO:0000313" key="1">
    <source>
        <dbReference type="EMBL" id="RCV36228.1"/>
    </source>
</evidence>
<dbReference type="AlphaFoldDB" id="A0A368S1E3"/>
<proteinExistence type="predicted"/>
<gene>
    <name evidence="1" type="ORF">SETIT_7G301400v2</name>
</gene>
<sequence>MFSLIENRGILHEVTWHSRQNLQGEIQEEQKRLHGESLQTRTEEITPAVPLRPCFLVSAAQGVHVVDDTPDHITGQGCFAVKDQSVARFPDCQSISRTTSRCTSSGRCSSLHRIHGRLNSLDWVEMPSRFQTPIPLGH</sequence>
<organism evidence="1">
    <name type="scientific">Setaria italica</name>
    <name type="common">Foxtail millet</name>
    <name type="synonym">Panicum italicum</name>
    <dbReference type="NCBI Taxonomy" id="4555"/>
    <lineage>
        <taxon>Eukaryota</taxon>
        <taxon>Viridiplantae</taxon>
        <taxon>Streptophyta</taxon>
        <taxon>Embryophyta</taxon>
        <taxon>Tracheophyta</taxon>
        <taxon>Spermatophyta</taxon>
        <taxon>Magnoliopsida</taxon>
        <taxon>Liliopsida</taxon>
        <taxon>Poales</taxon>
        <taxon>Poaceae</taxon>
        <taxon>PACMAD clade</taxon>
        <taxon>Panicoideae</taxon>
        <taxon>Panicodae</taxon>
        <taxon>Paniceae</taxon>
        <taxon>Cenchrinae</taxon>
        <taxon>Setaria</taxon>
    </lineage>
</organism>
<name>A0A368S1E3_SETIT</name>